<evidence type="ECO:0000256" key="9">
    <source>
        <dbReference type="ARBA" id="ARBA00023143"/>
    </source>
</evidence>
<evidence type="ECO:0000256" key="6">
    <source>
        <dbReference type="ARBA" id="ARBA00022500"/>
    </source>
</evidence>
<comment type="subcellular location">
    <subcellularLocation>
        <location evidence="1">Bacterial flagellum basal body</location>
    </subcellularLocation>
    <subcellularLocation>
        <location evidence="2">Cell inner membrane</location>
        <topology evidence="2">Peripheral membrane protein</topology>
        <orientation evidence="2">Cytoplasmic side</orientation>
    </subcellularLocation>
</comment>
<keyword evidence="7" id="KW-0283">Flagellar rotation</keyword>
<dbReference type="OrthoDB" id="9780302at2"/>
<dbReference type="GO" id="GO:0003774">
    <property type="term" value="F:cytoskeletal motor activity"/>
    <property type="evidence" value="ECO:0007669"/>
    <property type="project" value="InterPro"/>
</dbReference>
<dbReference type="Pfam" id="PF01706">
    <property type="entry name" value="FliG_C"/>
    <property type="match status" value="1"/>
</dbReference>
<reference evidence="14 16" key="1">
    <citation type="submission" date="2015-04" db="EMBL/GenBank/DDBJ databases">
        <title>Genome sequence of Kerstersia gyiorum CG1.</title>
        <authorList>
            <person name="Greninger A.L."/>
            <person name="Kozyreva V."/>
            <person name="Chaturvedi V."/>
        </authorList>
    </citation>
    <scope>NUCLEOTIDE SEQUENCE [LARGE SCALE GENOMIC DNA]</scope>
    <source>
        <strain evidence="14 16">CG1</strain>
    </source>
</reference>
<dbReference type="STRING" id="206506.AAV32_11560"/>
<keyword evidence="8" id="KW-0472">Membrane</keyword>
<comment type="function">
    <text evidence="10">FliG is one of three proteins (FliG, FliN, FliM) that forms the rotor-mounted switch complex (C ring), located at the base of the basal body. This complex interacts with the CheY and CheZ chemotaxis proteins, in addition to contacting components of the motor that determine the direction of flagellar rotation.</text>
</comment>
<dbReference type="InterPro" id="IPR032779">
    <property type="entry name" value="FliG_M"/>
</dbReference>
<comment type="similarity">
    <text evidence="3">Belongs to the FliG family.</text>
</comment>
<dbReference type="Pfam" id="PF14842">
    <property type="entry name" value="FliG_N"/>
    <property type="match status" value="1"/>
</dbReference>
<keyword evidence="5" id="KW-1003">Cell membrane</keyword>
<keyword evidence="14" id="KW-0969">Cilium</keyword>
<evidence type="ECO:0000313" key="16">
    <source>
        <dbReference type="Proteomes" id="UP000078084"/>
    </source>
</evidence>
<feature type="domain" description="Flagellar motor switch protein FliG C-terminal" evidence="11">
    <location>
        <begin position="225"/>
        <end position="331"/>
    </location>
</feature>
<organism evidence="14 16">
    <name type="scientific">Kerstersia gyiorum</name>
    <dbReference type="NCBI Taxonomy" id="206506"/>
    <lineage>
        <taxon>Bacteria</taxon>
        <taxon>Pseudomonadati</taxon>
        <taxon>Pseudomonadota</taxon>
        <taxon>Betaproteobacteria</taxon>
        <taxon>Burkholderiales</taxon>
        <taxon>Alcaligenaceae</taxon>
        <taxon>Kerstersia</taxon>
    </lineage>
</organism>
<dbReference type="EMBL" id="SGWZ01000003">
    <property type="protein sequence ID" value="RZS69587.1"/>
    <property type="molecule type" value="Genomic_DNA"/>
</dbReference>
<evidence type="ECO:0000256" key="7">
    <source>
        <dbReference type="ARBA" id="ARBA00022779"/>
    </source>
</evidence>
<evidence type="ECO:0000313" key="15">
    <source>
        <dbReference type="EMBL" id="RZS69587.1"/>
    </source>
</evidence>
<dbReference type="PANTHER" id="PTHR30534">
    <property type="entry name" value="FLAGELLAR MOTOR SWITCH PROTEIN FLIG"/>
    <property type="match status" value="1"/>
</dbReference>
<evidence type="ECO:0000313" key="17">
    <source>
        <dbReference type="Proteomes" id="UP000292039"/>
    </source>
</evidence>
<evidence type="ECO:0000256" key="10">
    <source>
        <dbReference type="ARBA" id="ARBA00025598"/>
    </source>
</evidence>
<dbReference type="Proteomes" id="UP000078084">
    <property type="component" value="Unassembled WGS sequence"/>
</dbReference>
<evidence type="ECO:0000256" key="1">
    <source>
        <dbReference type="ARBA" id="ARBA00004117"/>
    </source>
</evidence>
<feature type="domain" description="Flagellar motor switch protein FliG N-terminal" evidence="13">
    <location>
        <begin position="11"/>
        <end position="110"/>
    </location>
</feature>
<evidence type="ECO:0000256" key="3">
    <source>
        <dbReference type="ARBA" id="ARBA00010299"/>
    </source>
</evidence>
<reference evidence="15 17" key="2">
    <citation type="submission" date="2019-02" db="EMBL/GenBank/DDBJ databases">
        <title>Genomic Encyclopedia of Type Strains, Phase IV (KMG-IV): sequencing the most valuable type-strain genomes for metagenomic binning, comparative biology and taxonomic classification.</title>
        <authorList>
            <person name="Goeker M."/>
        </authorList>
    </citation>
    <scope>NUCLEOTIDE SEQUENCE [LARGE SCALE GENOMIC DNA]</scope>
    <source>
        <strain evidence="15 17">DSM 16618</strain>
    </source>
</reference>
<dbReference type="RefSeq" id="WP_068371985.1">
    <property type="nucleotide sequence ID" value="NZ_CBCSEB010000023.1"/>
</dbReference>
<evidence type="ECO:0000259" key="13">
    <source>
        <dbReference type="Pfam" id="PF14842"/>
    </source>
</evidence>
<dbReference type="GO" id="GO:0005886">
    <property type="term" value="C:plasma membrane"/>
    <property type="evidence" value="ECO:0007669"/>
    <property type="project" value="UniProtKB-SubCell"/>
</dbReference>
<dbReference type="InterPro" id="IPR023087">
    <property type="entry name" value="Flg_Motor_Flig_C"/>
</dbReference>
<accession>A0A171KRE8</accession>
<proteinExistence type="inferred from homology"/>
<dbReference type="PIRSF" id="PIRSF003161">
    <property type="entry name" value="FliG"/>
    <property type="match status" value="1"/>
</dbReference>
<evidence type="ECO:0000256" key="8">
    <source>
        <dbReference type="ARBA" id="ARBA00023136"/>
    </source>
</evidence>
<dbReference type="GO" id="GO:0009425">
    <property type="term" value="C:bacterial-type flagellum basal body"/>
    <property type="evidence" value="ECO:0007669"/>
    <property type="project" value="UniProtKB-SubCell"/>
</dbReference>
<dbReference type="PRINTS" id="PR00954">
    <property type="entry name" value="FLGMOTORFLIG"/>
</dbReference>
<dbReference type="EMBL" id="LBNE01000007">
    <property type="protein sequence ID" value="KKO71465.1"/>
    <property type="molecule type" value="Genomic_DNA"/>
</dbReference>
<sequence length="340" mass="36869">MAKSPSVTETELNGLQKSAILMLSLGEDSAAAVFRHLQGTEVQELGAAIANLKQISRQDVNSTLSSFRDDAEQFLAVSIGSDDYIRAVLTKALGSERAAGIIDDILEVSSTSSGIDTLNWMDASVVAELIGGEHPQIIATILVHLKRDRSAAILNFLPARLRTDVMLRIATFGGVQPAALAELTTTLSTLLSGQGAKRSNMGGVRTAAEILNMMSTSDEKSIVDALRERDNDLTQRIVDEMFVFENLLEMDDRSIQTLLKEIEGEVLTIALKGAPEDLREKFLGNMSVRAAQILREDIEMQGPVRMSQVETEQKKILAIAKRLAEDGQIALGTQGNDAYV</sequence>
<dbReference type="PANTHER" id="PTHR30534:SF0">
    <property type="entry name" value="FLAGELLAR MOTOR SWITCH PROTEIN FLIG"/>
    <property type="match status" value="1"/>
</dbReference>
<gene>
    <name evidence="14" type="primary">fliG</name>
    <name evidence="14" type="ORF">AAV32_11560</name>
    <name evidence="15" type="ORF">EV679_2191</name>
</gene>
<protein>
    <recommendedName>
        <fullName evidence="4">Flagellar motor switch protein FliG</fullName>
    </recommendedName>
</protein>
<name>A0A171KRE8_9BURK</name>
<dbReference type="FunFam" id="1.10.220.30:FF:000001">
    <property type="entry name" value="Flagellar motor switch protein FliG"/>
    <property type="match status" value="1"/>
</dbReference>
<dbReference type="InterPro" id="IPR000090">
    <property type="entry name" value="Flg_Motor_Flig"/>
</dbReference>
<comment type="caution">
    <text evidence="14">The sequence shown here is derived from an EMBL/GenBank/DDBJ whole genome shotgun (WGS) entry which is preliminary data.</text>
</comment>
<keyword evidence="6" id="KW-0145">Chemotaxis</keyword>
<dbReference type="PATRIC" id="fig|206506.3.peg.2462"/>
<dbReference type="GO" id="GO:0006935">
    <property type="term" value="P:chemotaxis"/>
    <property type="evidence" value="ECO:0007669"/>
    <property type="project" value="UniProtKB-KW"/>
</dbReference>
<dbReference type="InterPro" id="IPR011002">
    <property type="entry name" value="FliG_a-hlx"/>
</dbReference>
<keyword evidence="16" id="KW-1185">Reference proteome</keyword>
<evidence type="ECO:0000259" key="12">
    <source>
        <dbReference type="Pfam" id="PF14841"/>
    </source>
</evidence>
<dbReference type="InterPro" id="IPR028263">
    <property type="entry name" value="FliG_N"/>
</dbReference>
<keyword evidence="14" id="KW-0966">Cell projection</keyword>
<feature type="domain" description="Flagellar motor switch protein FliG middle" evidence="12">
    <location>
        <begin position="124"/>
        <end position="197"/>
    </location>
</feature>
<evidence type="ECO:0000256" key="2">
    <source>
        <dbReference type="ARBA" id="ARBA00004515"/>
    </source>
</evidence>
<dbReference type="Gene3D" id="1.10.220.30">
    <property type="match status" value="3"/>
</dbReference>
<keyword evidence="9" id="KW-0975">Bacterial flagellum</keyword>
<evidence type="ECO:0000256" key="4">
    <source>
        <dbReference type="ARBA" id="ARBA00021870"/>
    </source>
</evidence>
<dbReference type="Pfam" id="PF14841">
    <property type="entry name" value="FliG_M"/>
    <property type="match status" value="1"/>
</dbReference>
<dbReference type="NCBIfam" id="TIGR00207">
    <property type="entry name" value="fliG"/>
    <property type="match status" value="1"/>
</dbReference>
<keyword evidence="14" id="KW-0282">Flagellum</keyword>
<dbReference type="SUPFAM" id="SSF48029">
    <property type="entry name" value="FliG"/>
    <property type="match status" value="2"/>
</dbReference>
<evidence type="ECO:0000313" key="14">
    <source>
        <dbReference type="EMBL" id="KKO71465.1"/>
    </source>
</evidence>
<dbReference type="GO" id="GO:0071973">
    <property type="term" value="P:bacterial-type flagellum-dependent cell motility"/>
    <property type="evidence" value="ECO:0007669"/>
    <property type="project" value="InterPro"/>
</dbReference>
<evidence type="ECO:0000259" key="11">
    <source>
        <dbReference type="Pfam" id="PF01706"/>
    </source>
</evidence>
<evidence type="ECO:0000256" key="5">
    <source>
        <dbReference type="ARBA" id="ARBA00022475"/>
    </source>
</evidence>
<dbReference type="Proteomes" id="UP000292039">
    <property type="component" value="Unassembled WGS sequence"/>
</dbReference>
<dbReference type="AlphaFoldDB" id="A0A171KRE8"/>